<dbReference type="EMBL" id="BOPH01000088">
    <property type="protein sequence ID" value="GIJ71294.1"/>
    <property type="molecule type" value="Genomic_DNA"/>
</dbReference>
<proteinExistence type="predicted"/>
<dbReference type="AlphaFoldDB" id="A0A8J3ZWG2"/>
<gene>
    <name evidence="2" type="ORF">Voc01_062110</name>
</gene>
<keyword evidence="1" id="KW-0472">Membrane</keyword>
<evidence type="ECO:0008006" key="4">
    <source>
        <dbReference type="Google" id="ProtNLM"/>
    </source>
</evidence>
<evidence type="ECO:0000313" key="2">
    <source>
        <dbReference type="EMBL" id="GIJ71294.1"/>
    </source>
</evidence>
<evidence type="ECO:0000256" key="1">
    <source>
        <dbReference type="SAM" id="Phobius"/>
    </source>
</evidence>
<accession>A0A8J3ZWG2</accession>
<name>A0A8J3ZWG2_9ACTN</name>
<protein>
    <recommendedName>
        <fullName evidence="4">PH domain-containing protein</fullName>
    </recommendedName>
</protein>
<dbReference type="Proteomes" id="UP000635606">
    <property type="component" value="Unassembled WGS sequence"/>
</dbReference>
<feature type="transmembrane region" description="Helical" evidence="1">
    <location>
        <begin position="34"/>
        <end position="54"/>
    </location>
</feature>
<comment type="caution">
    <text evidence="2">The sequence shown here is derived from an EMBL/GenBank/DDBJ whole genome shotgun (WGS) entry which is preliminary data.</text>
</comment>
<dbReference type="RefSeq" id="WP_203931177.1">
    <property type="nucleotide sequence ID" value="NZ_BOPH01000088.1"/>
</dbReference>
<keyword evidence="1" id="KW-0812">Transmembrane</keyword>
<sequence length="156" mass="16870">MDVHPPARVARLAATHGLGRHELTRANADPFDKVVLAQVIASGTALTAAVYTWPSVPDGLRFPFFLSTFVALVLVAIAFVWLSPGLRVAYVFRDGLVWTRNGRPEAATWPQLRGVALADGCATVTTHDGRRVPIRLARVDGADAVHDRLARVLAAR</sequence>
<keyword evidence="1" id="KW-1133">Transmembrane helix</keyword>
<organism evidence="2 3">
    <name type="scientific">Virgisporangium ochraceum</name>
    <dbReference type="NCBI Taxonomy" id="65505"/>
    <lineage>
        <taxon>Bacteria</taxon>
        <taxon>Bacillati</taxon>
        <taxon>Actinomycetota</taxon>
        <taxon>Actinomycetes</taxon>
        <taxon>Micromonosporales</taxon>
        <taxon>Micromonosporaceae</taxon>
        <taxon>Virgisporangium</taxon>
    </lineage>
</organism>
<feature type="transmembrane region" description="Helical" evidence="1">
    <location>
        <begin position="60"/>
        <end position="82"/>
    </location>
</feature>
<keyword evidence="3" id="KW-1185">Reference proteome</keyword>
<reference evidence="2" key="1">
    <citation type="submission" date="2021-01" db="EMBL/GenBank/DDBJ databases">
        <title>Whole genome shotgun sequence of Virgisporangium ochraceum NBRC 16418.</title>
        <authorList>
            <person name="Komaki H."/>
            <person name="Tamura T."/>
        </authorList>
    </citation>
    <scope>NUCLEOTIDE SEQUENCE</scope>
    <source>
        <strain evidence="2">NBRC 16418</strain>
    </source>
</reference>
<evidence type="ECO:0000313" key="3">
    <source>
        <dbReference type="Proteomes" id="UP000635606"/>
    </source>
</evidence>